<dbReference type="Proteomes" id="UP001152888">
    <property type="component" value="Unassembled WGS sequence"/>
</dbReference>
<dbReference type="EMBL" id="CAKOFQ010007188">
    <property type="protein sequence ID" value="CAH1993975.1"/>
    <property type="molecule type" value="Genomic_DNA"/>
</dbReference>
<proteinExistence type="predicted"/>
<dbReference type="OrthoDB" id="3561125at2759"/>
<reference evidence="1" key="1">
    <citation type="submission" date="2022-03" db="EMBL/GenBank/DDBJ databases">
        <authorList>
            <person name="Sayadi A."/>
        </authorList>
    </citation>
    <scope>NUCLEOTIDE SEQUENCE</scope>
</reference>
<evidence type="ECO:0000313" key="1">
    <source>
        <dbReference type="EMBL" id="CAH1993975.1"/>
    </source>
</evidence>
<gene>
    <name evidence="1" type="ORF">ACAOBT_LOCUS21851</name>
</gene>
<accession>A0A9P0LCE0</accession>
<protein>
    <submittedName>
        <fullName evidence="1">Uncharacterized protein</fullName>
    </submittedName>
</protein>
<comment type="caution">
    <text evidence="1">The sequence shown here is derived from an EMBL/GenBank/DDBJ whole genome shotgun (WGS) entry which is preliminary data.</text>
</comment>
<sequence>MQSEISENIEQVLNSEQVLLKNEMIPPEDFMEIEVGEVTVKTEIMDDELFGTNTETWMTCGVKNGDGVLDMKVEKIKLESDVKTEQFEASEVIDESGCHRFANSIICISSKYLNFAVKYQKYQ</sequence>
<dbReference type="AlphaFoldDB" id="A0A9P0LCE0"/>
<evidence type="ECO:0000313" key="2">
    <source>
        <dbReference type="Proteomes" id="UP001152888"/>
    </source>
</evidence>
<keyword evidence="2" id="KW-1185">Reference proteome</keyword>
<name>A0A9P0LCE0_ACAOB</name>
<organism evidence="1 2">
    <name type="scientific">Acanthoscelides obtectus</name>
    <name type="common">Bean weevil</name>
    <name type="synonym">Bruchus obtectus</name>
    <dbReference type="NCBI Taxonomy" id="200917"/>
    <lineage>
        <taxon>Eukaryota</taxon>
        <taxon>Metazoa</taxon>
        <taxon>Ecdysozoa</taxon>
        <taxon>Arthropoda</taxon>
        <taxon>Hexapoda</taxon>
        <taxon>Insecta</taxon>
        <taxon>Pterygota</taxon>
        <taxon>Neoptera</taxon>
        <taxon>Endopterygota</taxon>
        <taxon>Coleoptera</taxon>
        <taxon>Polyphaga</taxon>
        <taxon>Cucujiformia</taxon>
        <taxon>Chrysomeloidea</taxon>
        <taxon>Chrysomelidae</taxon>
        <taxon>Bruchinae</taxon>
        <taxon>Bruchini</taxon>
        <taxon>Acanthoscelides</taxon>
    </lineage>
</organism>